<evidence type="ECO:0000256" key="9">
    <source>
        <dbReference type="PIRSR" id="PIRSR001174-1"/>
    </source>
</evidence>
<dbReference type="GO" id="GO:0003697">
    <property type="term" value="F:single-stranded DNA binding"/>
    <property type="evidence" value="ECO:0007669"/>
    <property type="project" value="TreeGrafter"/>
</dbReference>
<dbReference type="PRINTS" id="PR00830">
    <property type="entry name" value="ENDOLAPTASE"/>
</dbReference>
<comment type="catalytic activity">
    <reaction evidence="7">
        <text>Hydrolysis of proteins in presence of ATP.</text>
        <dbReference type="EC" id="3.4.21.53"/>
    </reaction>
</comment>
<dbReference type="InterPro" id="IPR046336">
    <property type="entry name" value="Lon_prtase_N_sf"/>
</dbReference>
<organism evidence="15 16">
    <name type="scientific">Pseudolycoriella hygida</name>
    <dbReference type="NCBI Taxonomy" id="35572"/>
    <lineage>
        <taxon>Eukaryota</taxon>
        <taxon>Metazoa</taxon>
        <taxon>Ecdysozoa</taxon>
        <taxon>Arthropoda</taxon>
        <taxon>Hexapoda</taxon>
        <taxon>Insecta</taxon>
        <taxon>Pterygota</taxon>
        <taxon>Neoptera</taxon>
        <taxon>Endopterygota</taxon>
        <taxon>Diptera</taxon>
        <taxon>Nematocera</taxon>
        <taxon>Sciaroidea</taxon>
        <taxon>Sciaridae</taxon>
        <taxon>Pseudolycoriella</taxon>
    </lineage>
</organism>
<dbReference type="PANTHER" id="PTHR43718:SF2">
    <property type="entry name" value="LON PROTEASE HOMOLOG, MITOCHONDRIAL"/>
    <property type="match status" value="1"/>
</dbReference>
<gene>
    <name evidence="15" type="primary">LONP1</name>
    <name evidence="15" type="ORF">Bhyg_06676</name>
</gene>
<evidence type="ECO:0000256" key="3">
    <source>
        <dbReference type="ARBA" id="ARBA00022741"/>
    </source>
</evidence>
<accession>A0A9Q0N2S0</accession>
<evidence type="ECO:0000256" key="5">
    <source>
        <dbReference type="ARBA" id="ARBA00022825"/>
    </source>
</evidence>
<dbReference type="EC" id="3.4.21.-" evidence="8"/>
<dbReference type="GO" id="GO:0004252">
    <property type="term" value="F:serine-type endopeptidase activity"/>
    <property type="evidence" value="ECO:0007669"/>
    <property type="project" value="UniProtKB-UniRule"/>
</dbReference>
<dbReference type="GO" id="GO:0004176">
    <property type="term" value="F:ATP-dependent peptidase activity"/>
    <property type="evidence" value="ECO:0007669"/>
    <property type="project" value="UniProtKB-UniRule"/>
</dbReference>
<dbReference type="PROSITE" id="PS51786">
    <property type="entry name" value="LON_PROTEOLYTIC"/>
    <property type="match status" value="1"/>
</dbReference>
<feature type="coiled-coil region" evidence="12">
    <location>
        <begin position="293"/>
        <end position="330"/>
    </location>
</feature>
<dbReference type="FunFam" id="1.20.5.5270:FF:000001">
    <property type="entry name" value="Lon protease homolog, mitochondrial"/>
    <property type="match status" value="1"/>
</dbReference>
<dbReference type="SUPFAM" id="SSF52540">
    <property type="entry name" value="P-loop containing nucleoside triphosphate hydrolases"/>
    <property type="match status" value="1"/>
</dbReference>
<feature type="active site" evidence="9 11">
    <location>
        <position position="785"/>
    </location>
</feature>
<dbReference type="InterPro" id="IPR003593">
    <property type="entry name" value="AAA+_ATPase"/>
</dbReference>
<dbReference type="FunFam" id="3.40.50.300:FF:000021">
    <property type="entry name" value="Lon protease homolog"/>
    <property type="match status" value="1"/>
</dbReference>
<dbReference type="AlphaFoldDB" id="A0A9Q0N2S0"/>
<evidence type="ECO:0000256" key="2">
    <source>
        <dbReference type="ARBA" id="ARBA00022670"/>
    </source>
</evidence>
<feature type="binding site" evidence="10">
    <location>
        <begin position="453"/>
        <end position="460"/>
    </location>
    <ligand>
        <name>ATP</name>
        <dbReference type="ChEBI" id="CHEBI:30616"/>
    </ligand>
</feature>
<dbReference type="Pfam" id="PF00004">
    <property type="entry name" value="AAA"/>
    <property type="match status" value="1"/>
</dbReference>
<dbReference type="FunFam" id="1.20.58.1480:FF:000002">
    <property type="entry name" value="Lon protease homolog, mitochondrial"/>
    <property type="match status" value="1"/>
</dbReference>
<dbReference type="Pfam" id="PF22667">
    <property type="entry name" value="Lon_lid"/>
    <property type="match status" value="1"/>
</dbReference>
<keyword evidence="5 8" id="KW-0720">Serine protease</keyword>
<dbReference type="OrthoDB" id="2411602at2759"/>
<evidence type="ECO:0000256" key="10">
    <source>
        <dbReference type="PIRSR" id="PIRSR001174-2"/>
    </source>
</evidence>
<dbReference type="PANTHER" id="PTHR43718">
    <property type="entry name" value="LON PROTEASE"/>
    <property type="match status" value="1"/>
</dbReference>
<evidence type="ECO:0000259" key="14">
    <source>
        <dbReference type="PROSITE" id="PS51787"/>
    </source>
</evidence>
<dbReference type="EMBL" id="WJQU01000002">
    <property type="protein sequence ID" value="KAJ6641736.1"/>
    <property type="molecule type" value="Genomic_DNA"/>
</dbReference>
<feature type="domain" description="Lon proteolytic" evidence="13">
    <location>
        <begin position="692"/>
        <end position="879"/>
    </location>
</feature>
<dbReference type="Gene3D" id="3.40.50.300">
    <property type="entry name" value="P-loop containing nucleotide triphosphate hydrolases"/>
    <property type="match status" value="1"/>
</dbReference>
<keyword evidence="16" id="KW-1185">Reference proteome</keyword>
<dbReference type="InterPro" id="IPR020568">
    <property type="entry name" value="Ribosomal_Su5_D2-typ_SF"/>
</dbReference>
<dbReference type="Gene3D" id="1.10.8.60">
    <property type="match status" value="1"/>
</dbReference>
<proteinExistence type="inferred from homology"/>
<dbReference type="CDD" id="cd19500">
    <property type="entry name" value="RecA-like_Lon"/>
    <property type="match status" value="1"/>
</dbReference>
<comment type="caution">
    <text evidence="15">The sequence shown here is derived from an EMBL/GenBank/DDBJ whole genome shotgun (WGS) entry which is preliminary data.</text>
</comment>
<dbReference type="PIRSF" id="PIRSF001174">
    <property type="entry name" value="Lon_proteas"/>
    <property type="match status" value="1"/>
</dbReference>
<dbReference type="GO" id="GO:0006515">
    <property type="term" value="P:protein quality control for misfolded or incompletely synthesized proteins"/>
    <property type="evidence" value="ECO:0007669"/>
    <property type="project" value="TreeGrafter"/>
</dbReference>
<dbReference type="InterPro" id="IPR003959">
    <property type="entry name" value="ATPase_AAA_core"/>
</dbReference>
<keyword evidence="4 8" id="KW-0378">Hydrolase</keyword>
<dbReference type="Gene3D" id="2.30.130.40">
    <property type="entry name" value="LON domain-like"/>
    <property type="match status" value="1"/>
</dbReference>
<evidence type="ECO:0000256" key="12">
    <source>
        <dbReference type="SAM" id="Coils"/>
    </source>
</evidence>
<dbReference type="InterPro" id="IPR004815">
    <property type="entry name" value="Lon_bac/euk-typ"/>
</dbReference>
<dbReference type="SUPFAM" id="SSF54211">
    <property type="entry name" value="Ribosomal protein S5 domain 2-like"/>
    <property type="match status" value="1"/>
</dbReference>
<keyword evidence="3 8" id="KW-0547">Nucleotide-binding</keyword>
<dbReference type="Proteomes" id="UP001151699">
    <property type="component" value="Chromosome B"/>
</dbReference>
<dbReference type="SUPFAM" id="SSF88697">
    <property type="entry name" value="PUA domain-like"/>
    <property type="match status" value="1"/>
</dbReference>
<dbReference type="PROSITE" id="PS51787">
    <property type="entry name" value="LON_N"/>
    <property type="match status" value="1"/>
</dbReference>
<dbReference type="InterPro" id="IPR014721">
    <property type="entry name" value="Ribsml_uS5_D2-typ_fold_subgr"/>
</dbReference>
<evidence type="ECO:0000256" key="11">
    <source>
        <dbReference type="PROSITE-ProRule" id="PRU01122"/>
    </source>
</evidence>
<dbReference type="GO" id="GO:0016887">
    <property type="term" value="F:ATP hydrolysis activity"/>
    <property type="evidence" value="ECO:0007669"/>
    <property type="project" value="InterPro"/>
</dbReference>
<dbReference type="InterPro" id="IPR054594">
    <property type="entry name" value="Lon_lid"/>
</dbReference>
<feature type="domain" description="Lon N-terminal" evidence="14">
    <location>
        <begin position="87"/>
        <end position="300"/>
    </location>
</feature>
<keyword evidence="6 8" id="KW-0067">ATP-binding</keyword>
<dbReference type="FunFam" id="3.30.230.10:FF:000015">
    <property type="entry name" value="Lon protease homolog, mitochondrial"/>
    <property type="match status" value="1"/>
</dbReference>
<keyword evidence="12" id="KW-0175">Coiled coil</keyword>
<dbReference type="Gene3D" id="3.30.230.10">
    <property type="match status" value="1"/>
</dbReference>
<evidence type="ECO:0000256" key="7">
    <source>
        <dbReference type="ARBA" id="ARBA00050665"/>
    </source>
</evidence>
<dbReference type="InterPro" id="IPR015947">
    <property type="entry name" value="PUA-like_sf"/>
</dbReference>
<dbReference type="InterPro" id="IPR003111">
    <property type="entry name" value="Lon_prtase_N"/>
</dbReference>
<evidence type="ECO:0000256" key="8">
    <source>
        <dbReference type="PIRNR" id="PIRNR001174"/>
    </source>
</evidence>
<dbReference type="InterPro" id="IPR008269">
    <property type="entry name" value="Lon_proteolytic"/>
</dbReference>
<dbReference type="Pfam" id="PF05362">
    <property type="entry name" value="Lon_C"/>
    <property type="match status" value="1"/>
</dbReference>
<dbReference type="GO" id="GO:0007005">
    <property type="term" value="P:mitochondrion organization"/>
    <property type="evidence" value="ECO:0007669"/>
    <property type="project" value="TreeGrafter"/>
</dbReference>
<evidence type="ECO:0000259" key="13">
    <source>
        <dbReference type="PROSITE" id="PS51786"/>
    </source>
</evidence>
<dbReference type="SMART" id="SM00464">
    <property type="entry name" value="LON"/>
    <property type="match status" value="1"/>
</dbReference>
<dbReference type="GO" id="GO:0005524">
    <property type="term" value="F:ATP binding"/>
    <property type="evidence" value="ECO:0007669"/>
    <property type="project" value="UniProtKB-KW"/>
</dbReference>
<evidence type="ECO:0000313" key="15">
    <source>
        <dbReference type="EMBL" id="KAJ6641736.1"/>
    </source>
</evidence>
<keyword evidence="2 8" id="KW-0645">Protease</keyword>
<dbReference type="Pfam" id="PF02190">
    <property type="entry name" value="LON_substr_bdg"/>
    <property type="match status" value="1"/>
</dbReference>
<protein>
    <recommendedName>
        <fullName evidence="8">Lon protease homolog</fullName>
        <ecNumber evidence="8">3.4.21.-</ecNumber>
    </recommendedName>
</protein>
<comment type="similarity">
    <text evidence="8 11">Belongs to the peptidase S16 family.</text>
</comment>
<dbReference type="NCBIfam" id="TIGR00763">
    <property type="entry name" value="lon"/>
    <property type="match status" value="1"/>
</dbReference>
<evidence type="ECO:0000256" key="1">
    <source>
        <dbReference type="ARBA" id="ARBA00004305"/>
    </source>
</evidence>
<reference evidence="15" key="1">
    <citation type="submission" date="2022-07" db="EMBL/GenBank/DDBJ databases">
        <authorList>
            <person name="Trinca V."/>
            <person name="Uliana J.V.C."/>
            <person name="Torres T.T."/>
            <person name="Ward R.J."/>
            <person name="Monesi N."/>
        </authorList>
    </citation>
    <scope>NUCLEOTIDE SEQUENCE</scope>
    <source>
        <strain evidence="15">HSMRA1968</strain>
        <tissue evidence="15">Whole embryos</tissue>
    </source>
</reference>
<name>A0A9Q0N2S0_9DIPT</name>
<dbReference type="GO" id="GO:0051131">
    <property type="term" value="P:chaperone-mediated protein complex assembly"/>
    <property type="evidence" value="ECO:0007669"/>
    <property type="project" value="TreeGrafter"/>
</dbReference>
<dbReference type="Gene3D" id="1.20.58.1480">
    <property type="match status" value="1"/>
</dbReference>
<dbReference type="SMART" id="SM00382">
    <property type="entry name" value="AAA"/>
    <property type="match status" value="1"/>
</dbReference>
<dbReference type="Gene3D" id="1.20.5.5270">
    <property type="match status" value="1"/>
</dbReference>
<evidence type="ECO:0000313" key="16">
    <source>
        <dbReference type="Proteomes" id="UP001151699"/>
    </source>
</evidence>
<evidence type="ECO:0000256" key="4">
    <source>
        <dbReference type="ARBA" id="ARBA00022801"/>
    </source>
</evidence>
<evidence type="ECO:0000256" key="6">
    <source>
        <dbReference type="ARBA" id="ARBA00022840"/>
    </source>
</evidence>
<feature type="active site" evidence="9 11">
    <location>
        <position position="828"/>
    </location>
</feature>
<dbReference type="GO" id="GO:0005759">
    <property type="term" value="C:mitochondrial matrix"/>
    <property type="evidence" value="ECO:0007669"/>
    <property type="project" value="UniProtKB-SubCell"/>
</dbReference>
<sequence>MSSLFPKAFRLFGRQSFPGLFSAKPDKFYRLPTKVVARNVTRTVQHSNQWLAAFDSRYGPRSKKFFEPNQTKKIGVPRKMPDAFAKVPVIAVDNAPIFPKFTKIIEITDGNLIDFVSKQLQANKMFFGVFLKKSSAQKSEVATDLNDIHRVGTFVHVKDMKIYGDRATLVVEGIRRIKVANEISERNSADWFLNDAKSSVLVVETQQFKSDRFQEDNQVKAISQEIVQTIRDIVSMKPLSTDLLEQILQQNQSVLNNVVYICDLGASLTNASPDELQNVMEETSIPERLMLTLQLLKKEMELTKLQAKIAQEVEAKIKQMHKKLMLMEQLKVVKKELGDDVLDKDTLAEQLREKLEGKEVPEIVLKTLDEEINKMKQVEGYGMDYNVSRNYLDWLTVLPWGVRTKENLCIDTAAKVLDADHFGMEAVKTRILEFMAVSKLRGTTQGKILCFHGPPGVGKTSIARSIANALNRKYYRFSVGGMTDVSQIKGHRRTYVGAMPGKIIQAMKLTNTENPLILIDEIDKIGTRSRLGGSDPSSAILELLDPEQNVEFLDHYMDIPVDVSKVLFICTANDIDNIPEPLKDRMEMIEMSSYISEEKLAIAKGYLIPKAMKENGLHEPQLKWESDALDQLVQNYCREAGVRGLQQQIEKIVRKVAFKIVKNEKNTETVTLDSLEAYLGSAPFSAALMYKETPPGVVMGLGSTAMGGTVLFIETTNKQLEENKQEQPAIHVTGNVGAVMKESVEIAYAVARNHLKAKDKENAFFDKNKIQLHIPKAATPKEGPSAGVTIVAALQSLALNRPVRQNVAMSGEVSLMGMILPVGGIKEKTIAAKRSDVKCLIFPDENKKDFEAIPKYITKEIEVHFVKTYADVHKILFDV</sequence>
<dbReference type="InterPro" id="IPR027065">
    <property type="entry name" value="Lon_Prtase"/>
</dbReference>
<comment type="subcellular location">
    <subcellularLocation>
        <location evidence="1">Mitochondrion matrix</location>
    </subcellularLocation>
</comment>
<dbReference type="InterPro" id="IPR027417">
    <property type="entry name" value="P-loop_NTPase"/>
</dbReference>